<proteinExistence type="predicted"/>
<reference evidence="1 2" key="1">
    <citation type="submission" date="2021-08" db="EMBL/GenBank/DDBJ databases">
        <title>Whole genome sequence of novel Actinomyces species strain MAS-1.</title>
        <authorList>
            <person name="Saito M."/>
            <person name="Kuwahara N."/>
            <person name="Takizawa T."/>
            <person name="Gotouda H."/>
            <person name="Ochiai T."/>
        </authorList>
    </citation>
    <scope>NUCLEOTIDE SEQUENCE [LARGE SCALE GENOMIC DNA]</scope>
    <source>
        <strain evidence="1 2">MAS-1</strain>
    </source>
</reference>
<sequence>MLHMCSWQPSEWIVIVLRACAGILPGMEGRVVSREREGLVGCAKSLRGGSASRLLLRRGADAGPGTILTL</sequence>
<dbReference type="Proteomes" id="UP000824496">
    <property type="component" value="Chromosome"/>
</dbReference>
<evidence type="ECO:0008006" key="3">
    <source>
        <dbReference type="Google" id="ProtNLM"/>
    </source>
</evidence>
<gene>
    <name evidence="1" type="ORF">MANAM107_09010</name>
</gene>
<protein>
    <recommendedName>
        <fullName evidence="3">Secreted protein</fullName>
    </recommendedName>
</protein>
<keyword evidence="2" id="KW-1185">Reference proteome</keyword>
<organism evidence="1 2">
    <name type="scientific">Actinomyces capricornis</name>
    <dbReference type="NCBI Taxonomy" id="2755559"/>
    <lineage>
        <taxon>Bacteria</taxon>
        <taxon>Bacillati</taxon>
        <taxon>Actinomycetota</taxon>
        <taxon>Actinomycetes</taxon>
        <taxon>Actinomycetales</taxon>
        <taxon>Actinomycetaceae</taxon>
        <taxon>Actinomyces</taxon>
    </lineage>
</organism>
<evidence type="ECO:0000313" key="2">
    <source>
        <dbReference type="Proteomes" id="UP000824496"/>
    </source>
</evidence>
<dbReference type="EMBL" id="AP025017">
    <property type="protein sequence ID" value="BDA64067.1"/>
    <property type="molecule type" value="Genomic_DNA"/>
</dbReference>
<accession>A0ABM7U9E5</accession>
<evidence type="ECO:0000313" key="1">
    <source>
        <dbReference type="EMBL" id="BDA64067.1"/>
    </source>
</evidence>
<name>A0ABM7U9E5_9ACTO</name>